<accession>A0A8H5AXM6</accession>
<organism evidence="1 2">
    <name type="scientific">Psilocybe cf. subviscida</name>
    <dbReference type="NCBI Taxonomy" id="2480587"/>
    <lineage>
        <taxon>Eukaryota</taxon>
        <taxon>Fungi</taxon>
        <taxon>Dikarya</taxon>
        <taxon>Basidiomycota</taxon>
        <taxon>Agaricomycotina</taxon>
        <taxon>Agaricomycetes</taxon>
        <taxon>Agaricomycetidae</taxon>
        <taxon>Agaricales</taxon>
        <taxon>Agaricineae</taxon>
        <taxon>Strophariaceae</taxon>
        <taxon>Psilocybe</taxon>
    </lineage>
</organism>
<comment type="caution">
    <text evidence="1">The sequence shown here is derived from an EMBL/GenBank/DDBJ whole genome shotgun (WGS) entry which is preliminary data.</text>
</comment>
<dbReference type="Proteomes" id="UP000567179">
    <property type="component" value="Unassembled WGS sequence"/>
</dbReference>
<sequence>MTHCRPCQNGDGLPVDSELQCQEIHADSLCVACTDIAIIDMQIAETQDKLRELQIQRQRLLPLGNRSHDILTSNLPVEICTKIFLESLPDIEELDSKSHPRLLTAPLVLSWVCSRWRDIAHGSPNLWAQLALSLQAKSAVDNVLTLVAEWLERGGNTQPLYITLSIDPLIADGHRQSKGEDTNSVDAILNLLAQQSHRFVFFSIAAPAYHMKHLSFQPHRAANLQSLHLIGLTVKGTRESVWLCDPRPRPTSLTLRNLRWNQLLQSSTSHAPDSISTPGILIDLSVLNTLTVALIELEDCIELFKLAPAVKTCTVSWLGEFNSAGAFEYYRIRRLPNIPPPTVYEALEELTFLDLTTEHCQFILNAFDFPSLRRFTSKENNRRYGQTYGTIHSLTNHIRRAGVELISLHLDNLRCHGNVKSLVEDLMTVAGPTLNNLILEHINTMYDNPLRVIQGIFGDLSHLPELRSIRVYSPASEWMHSFRELVTSAHKLAIHNRQPLSVALSTTPDFYSNGSFKDALDRDEVLDMLSTMSGDLVTIRLLQGRMTEGPWRPDQDVTADIMNALNRTVGNQM</sequence>
<keyword evidence="2" id="KW-1185">Reference proteome</keyword>
<dbReference type="OrthoDB" id="3365698at2759"/>
<evidence type="ECO:0008006" key="3">
    <source>
        <dbReference type="Google" id="ProtNLM"/>
    </source>
</evidence>
<protein>
    <recommendedName>
        <fullName evidence="3">F-box domain-containing protein</fullName>
    </recommendedName>
</protein>
<dbReference type="AlphaFoldDB" id="A0A8H5AXM6"/>
<evidence type="ECO:0000313" key="1">
    <source>
        <dbReference type="EMBL" id="KAF5312874.1"/>
    </source>
</evidence>
<reference evidence="1 2" key="1">
    <citation type="journal article" date="2020" name="ISME J.">
        <title>Uncovering the hidden diversity of litter-decomposition mechanisms in mushroom-forming fungi.</title>
        <authorList>
            <person name="Floudas D."/>
            <person name="Bentzer J."/>
            <person name="Ahren D."/>
            <person name="Johansson T."/>
            <person name="Persson P."/>
            <person name="Tunlid A."/>
        </authorList>
    </citation>
    <scope>NUCLEOTIDE SEQUENCE [LARGE SCALE GENOMIC DNA]</scope>
    <source>
        <strain evidence="1 2">CBS 101986</strain>
    </source>
</reference>
<name>A0A8H5AXM6_9AGAR</name>
<gene>
    <name evidence="1" type="ORF">D9619_002385</name>
</gene>
<evidence type="ECO:0000313" key="2">
    <source>
        <dbReference type="Proteomes" id="UP000567179"/>
    </source>
</evidence>
<proteinExistence type="predicted"/>
<dbReference type="EMBL" id="JAACJJ010000056">
    <property type="protein sequence ID" value="KAF5312874.1"/>
    <property type="molecule type" value="Genomic_DNA"/>
</dbReference>